<protein>
    <submittedName>
        <fullName evidence="1">Uncharacterized protein</fullName>
    </submittedName>
</protein>
<keyword evidence="2" id="KW-1185">Reference proteome</keyword>
<evidence type="ECO:0000313" key="1">
    <source>
        <dbReference type="EMBL" id="CAG7833094.1"/>
    </source>
</evidence>
<dbReference type="AlphaFoldDB" id="A0A8J2LHB7"/>
<reference evidence="1" key="1">
    <citation type="submission" date="2021-06" db="EMBL/GenBank/DDBJ databases">
        <authorList>
            <person name="Hodson N. C."/>
            <person name="Mongue J. A."/>
            <person name="Jaron S. K."/>
        </authorList>
    </citation>
    <scope>NUCLEOTIDE SEQUENCE</scope>
</reference>
<dbReference type="Proteomes" id="UP000708208">
    <property type="component" value="Unassembled WGS sequence"/>
</dbReference>
<accession>A0A8J2LHB7</accession>
<name>A0A8J2LHB7_9HEXA</name>
<proteinExistence type="predicted"/>
<dbReference type="EMBL" id="CAJVCH010568423">
    <property type="protein sequence ID" value="CAG7833094.1"/>
    <property type="molecule type" value="Genomic_DNA"/>
</dbReference>
<gene>
    <name evidence="1" type="ORF">AFUS01_LOCUS42740</name>
</gene>
<organism evidence="1 2">
    <name type="scientific">Allacma fusca</name>
    <dbReference type="NCBI Taxonomy" id="39272"/>
    <lineage>
        <taxon>Eukaryota</taxon>
        <taxon>Metazoa</taxon>
        <taxon>Ecdysozoa</taxon>
        <taxon>Arthropoda</taxon>
        <taxon>Hexapoda</taxon>
        <taxon>Collembola</taxon>
        <taxon>Symphypleona</taxon>
        <taxon>Sminthuridae</taxon>
        <taxon>Allacma</taxon>
    </lineage>
</organism>
<evidence type="ECO:0000313" key="2">
    <source>
        <dbReference type="Proteomes" id="UP000708208"/>
    </source>
</evidence>
<sequence length="69" mass="8074">MGREIRAESHKNLHLITFSRKAKFGKFKSALEVISLSSAEESRMRLQHIALRGFEWKELTCKKTNELQK</sequence>
<comment type="caution">
    <text evidence="1">The sequence shown here is derived from an EMBL/GenBank/DDBJ whole genome shotgun (WGS) entry which is preliminary data.</text>
</comment>